<accession>A0AAW9R7G0</accession>
<dbReference type="Gene3D" id="2.40.170.20">
    <property type="entry name" value="TonB-dependent receptor, beta-barrel domain"/>
    <property type="match status" value="1"/>
</dbReference>
<keyword evidence="5 11" id="KW-0812">Transmembrane</keyword>
<keyword evidence="15" id="KW-0675">Receptor</keyword>
<evidence type="ECO:0000256" key="10">
    <source>
        <dbReference type="ARBA" id="ARBA00023237"/>
    </source>
</evidence>
<dbReference type="Pfam" id="PF00593">
    <property type="entry name" value="TonB_dep_Rec_b-barrel"/>
    <property type="match status" value="1"/>
</dbReference>
<comment type="similarity">
    <text evidence="11 12">Belongs to the TonB-dependent receptor family.</text>
</comment>
<keyword evidence="16" id="KW-1185">Reference proteome</keyword>
<name>A0AAW9R7G0_9GAMM</name>
<keyword evidence="9 11" id="KW-0472">Membrane</keyword>
<dbReference type="GO" id="GO:0009279">
    <property type="term" value="C:cell outer membrane"/>
    <property type="evidence" value="ECO:0007669"/>
    <property type="project" value="UniProtKB-SubCell"/>
</dbReference>
<dbReference type="AlphaFoldDB" id="A0AAW9R7G0"/>
<evidence type="ECO:0000259" key="13">
    <source>
        <dbReference type="Pfam" id="PF00593"/>
    </source>
</evidence>
<keyword evidence="4" id="KW-0410">Iron transport</keyword>
<dbReference type="InterPro" id="IPR036942">
    <property type="entry name" value="Beta-barrel_TonB_sf"/>
</dbReference>
<keyword evidence="10 11" id="KW-0998">Cell outer membrane</keyword>
<dbReference type="PANTHER" id="PTHR32552:SF81">
    <property type="entry name" value="TONB-DEPENDENT OUTER MEMBRANE RECEPTOR"/>
    <property type="match status" value="1"/>
</dbReference>
<dbReference type="RefSeq" id="WP_354694330.1">
    <property type="nucleotide sequence ID" value="NZ_JAZHOG010000003.1"/>
</dbReference>
<sequence>MSTQRFLLFSLSRYRGKVLFSLVVSFTVGTVFAQAPDQYRAIEEIVVSAQKRGDVRLLDTSINIQAFGEQELEDRLVTDFRDLAIAVPSLQIQDQNGPGDREYVIRGINSAGDSTVGVYYDEAVITGSNFENGGGQNAPIQMHDMQRVEVLKGPQGTLYGANSMSGTIRFITNKPKMNEFEGYLEGQGSTTRHGEDSFDMNGMINIPIVENKLALRAVGWVHRMGGYIDAIRIESGPLKDINSEDTEGARVHLRWTPNDDWTLTASHTYQNLETGGASRFMEGTSSDLTVIGFPPVEAGYLENTTFTQDKWDDKLNISSLTVDYENQFGVFTGTTNYFSRSFVFRHDQTDVTASNPFFANFFPEPFQATLPIDRDVWSTEIRFASQLDDSPIQFVVGAFHNRDDTDWKIQTMNVDEDGVVFPFTPGTEDDVGSGGNTVYGSYRNRDVQELAVFGEATYSINDNFELLLGGRWFKSDFDMDEAVTHPFFFTDVIPFAVDSIESTAEDLTWKVTMSWSPADNLRLFATRSTGSRRGGVNPAGLPFEEFSIPEGFGPDELVNYEVGVKSRLLDDKLDVNVTAYHMQWNDIQLEGTDAVGVFNFIGNFGEAKVNGVEFESTVLLADRLRISAAWSYQDAELTEDTPDLGENIPRGRKGDTIPNVPDFQGNMSVQYDQPMWGSWTGQVRFDAIYRGATQTEFNNDIARNTKLDSFTILNANFSLIQVDSGWRVNLFAKNLTDELARVDAFGGDNRELAFVTVRPRTIGINVSKRF</sequence>
<evidence type="ECO:0000256" key="4">
    <source>
        <dbReference type="ARBA" id="ARBA00022496"/>
    </source>
</evidence>
<keyword evidence="2 11" id="KW-0813">Transport</keyword>
<proteinExistence type="inferred from homology"/>
<evidence type="ECO:0000313" key="15">
    <source>
        <dbReference type="EMBL" id="MEJ8567010.1"/>
    </source>
</evidence>
<evidence type="ECO:0000256" key="3">
    <source>
        <dbReference type="ARBA" id="ARBA00022452"/>
    </source>
</evidence>
<dbReference type="CDD" id="cd01347">
    <property type="entry name" value="ligand_gated_channel"/>
    <property type="match status" value="1"/>
</dbReference>
<evidence type="ECO:0000313" key="16">
    <source>
        <dbReference type="Proteomes" id="UP001359886"/>
    </source>
</evidence>
<evidence type="ECO:0000256" key="9">
    <source>
        <dbReference type="ARBA" id="ARBA00023136"/>
    </source>
</evidence>
<reference evidence="15 16" key="1">
    <citation type="submission" date="2024-02" db="EMBL/GenBank/DDBJ databases">
        <title>A novel Wenzhouxiangellaceae bacterium, isolated from coastal sediments.</title>
        <authorList>
            <person name="Du Z.-J."/>
            <person name="Ye Y.-Q."/>
            <person name="Zhang X.-Y."/>
        </authorList>
    </citation>
    <scope>NUCLEOTIDE SEQUENCE [LARGE SCALE GENOMIC DNA]</scope>
    <source>
        <strain evidence="15 16">CH-27</strain>
    </source>
</reference>
<dbReference type="Pfam" id="PF07715">
    <property type="entry name" value="Plug"/>
    <property type="match status" value="1"/>
</dbReference>
<keyword evidence="6" id="KW-0408">Iron</keyword>
<evidence type="ECO:0000256" key="12">
    <source>
        <dbReference type="RuleBase" id="RU003357"/>
    </source>
</evidence>
<dbReference type="PROSITE" id="PS52016">
    <property type="entry name" value="TONB_DEPENDENT_REC_3"/>
    <property type="match status" value="1"/>
</dbReference>
<gene>
    <name evidence="15" type="ORF">V3330_05185</name>
</gene>
<dbReference type="InterPro" id="IPR039426">
    <property type="entry name" value="TonB-dep_rcpt-like"/>
</dbReference>
<dbReference type="Proteomes" id="UP001359886">
    <property type="component" value="Unassembled WGS sequence"/>
</dbReference>
<evidence type="ECO:0000256" key="8">
    <source>
        <dbReference type="ARBA" id="ARBA00023077"/>
    </source>
</evidence>
<organism evidence="15 16">
    <name type="scientific">Elongatibacter sediminis</name>
    <dbReference type="NCBI Taxonomy" id="3119006"/>
    <lineage>
        <taxon>Bacteria</taxon>
        <taxon>Pseudomonadati</taxon>
        <taxon>Pseudomonadota</taxon>
        <taxon>Gammaproteobacteria</taxon>
        <taxon>Chromatiales</taxon>
        <taxon>Wenzhouxiangellaceae</taxon>
        <taxon>Elongatibacter</taxon>
    </lineage>
</organism>
<feature type="domain" description="TonB-dependent receptor-like beta-barrel" evidence="13">
    <location>
        <begin position="274"/>
        <end position="735"/>
    </location>
</feature>
<evidence type="ECO:0000256" key="7">
    <source>
        <dbReference type="ARBA" id="ARBA00023065"/>
    </source>
</evidence>
<evidence type="ECO:0000259" key="14">
    <source>
        <dbReference type="Pfam" id="PF07715"/>
    </source>
</evidence>
<dbReference type="GO" id="GO:0006826">
    <property type="term" value="P:iron ion transport"/>
    <property type="evidence" value="ECO:0007669"/>
    <property type="project" value="UniProtKB-KW"/>
</dbReference>
<evidence type="ECO:0000256" key="6">
    <source>
        <dbReference type="ARBA" id="ARBA00023004"/>
    </source>
</evidence>
<dbReference type="SUPFAM" id="SSF56935">
    <property type="entry name" value="Porins"/>
    <property type="match status" value="1"/>
</dbReference>
<feature type="domain" description="TonB-dependent receptor plug" evidence="14">
    <location>
        <begin position="58"/>
        <end position="167"/>
    </location>
</feature>
<comment type="caution">
    <text evidence="15">The sequence shown here is derived from an EMBL/GenBank/DDBJ whole genome shotgun (WGS) entry which is preliminary data.</text>
</comment>
<keyword evidence="8 12" id="KW-0798">TonB box</keyword>
<dbReference type="EMBL" id="JAZHOG010000003">
    <property type="protein sequence ID" value="MEJ8567010.1"/>
    <property type="molecule type" value="Genomic_DNA"/>
</dbReference>
<keyword evidence="3 11" id="KW-1134">Transmembrane beta strand</keyword>
<dbReference type="InterPro" id="IPR000531">
    <property type="entry name" value="Beta-barrel_TonB"/>
</dbReference>
<protein>
    <submittedName>
        <fullName evidence="15">TonB-dependent receptor</fullName>
    </submittedName>
</protein>
<evidence type="ECO:0000256" key="11">
    <source>
        <dbReference type="PROSITE-ProRule" id="PRU01360"/>
    </source>
</evidence>
<evidence type="ECO:0000256" key="5">
    <source>
        <dbReference type="ARBA" id="ARBA00022692"/>
    </source>
</evidence>
<comment type="subcellular location">
    <subcellularLocation>
        <location evidence="1 11">Cell outer membrane</location>
        <topology evidence="1 11">Multi-pass membrane protein</topology>
    </subcellularLocation>
</comment>
<evidence type="ECO:0000256" key="2">
    <source>
        <dbReference type="ARBA" id="ARBA00022448"/>
    </source>
</evidence>
<evidence type="ECO:0000256" key="1">
    <source>
        <dbReference type="ARBA" id="ARBA00004571"/>
    </source>
</evidence>
<dbReference type="InterPro" id="IPR012910">
    <property type="entry name" value="Plug_dom"/>
</dbReference>
<keyword evidence="7" id="KW-0406">Ion transport</keyword>
<dbReference type="PANTHER" id="PTHR32552">
    <property type="entry name" value="FERRICHROME IRON RECEPTOR-RELATED"/>
    <property type="match status" value="1"/>
</dbReference>